<dbReference type="Proteomes" id="UP000187891">
    <property type="component" value="Unassembled WGS sequence"/>
</dbReference>
<evidence type="ECO:0000313" key="1">
    <source>
        <dbReference type="EMBL" id="SCX34317.1"/>
    </source>
</evidence>
<reference evidence="2" key="1">
    <citation type="submission" date="2016-10" db="EMBL/GenBank/DDBJ databases">
        <authorList>
            <person name="Wibberg D."/>
        </authorList>
    </citation>
    <scope>NUCLEOTIDE SEQUENCE [LARGE SCALE GENOMIC DNA]</scope>
</reference>
<gene>
    <name evidence="1" type="ORF">DSM25559_4437</name>
</gene>
<dbReference type="STRING" id="1907666.DSM25559_4437"/>
<dbReference type="AlphaFoldDB" id="A0A1R3U0I0"/>
<dbReference type="EMBL" id="FMUE01000015">
    <property type="protein sequence ID" value="SCX34317.1"/>
    <property type="molecule type" value="Genomic_DNA"/>
</dbReference>
<accession>A0A1R3U0I0</accession>
<name>A0A1R3U0I0_9HYPH</name>
<evidence type="ECO:0000313" key="2">
    <source>
        <dbReference type="Proteomes" id="UP000187891"/>
    </source>
</evidence>
<sequence>MWLCGAWALKIIVSSQSSVSTKLKTQIGFSDRVFDDAISQDKSVGANRKTGIYIPRDQCQQEKCCHSFPLASCPSV</sequence>
<protein>
    <submittedName>
        <fullName evidence="1">Uncharacterized protein</fullName>
    </submittedName>
</protein>
<proteinExistence type="predicted"/>
<organism evidence="1 2">
    <name type="scientific">Agrobacterium rosae</name>
    <dbReference type="NCBI Taxonomy" id="1972867"/>
    <lineage>
        <taxon>Bacteria</taxon>
        <taxon>Pseudomonadati</taxon>
        <taxon>Pseudomonadota</taxon>
        <taxon>Alphaproteobacteria</taxon>
        <taxon>Hyphomicrobiales</taxon>
        <taxon>Rhizobiaceae</taxon>
        <taxon>Rhizobium/Agrobacterium group</taxon>
        <taxon>Agrobacterium</taxon>
    </lineage>
</organism>